<reference evidence="3" key="1">
    <citation type="submission" date="2017-08" db="EMBL/GenBank/DDBJ databases">
        <authorList>
            <person name="Varghese N."/>
            <person name="Submissions S."/>
        </authorList>
    </citation>
    <scope>NUCLEOTIDE SEQUENCE [LARGE SCALE GENOMIC DNA]</scope>
    <source>
        <strain evidence="3">JC23</strain>
    </source>
</reference>
<dbReference type="InterPro" id="IPR024775">
    <property type="entry name" value="DinB-like"/>
</dbReference>
<dbReference type="RefSeq" id="WP_097150895.1">
    <property type="nucleotide sequence ID" value="NZ_OBQC01000017.1"/>
</dbReference>
<evidence type="ECO:0000313" key="2">
    <source>
        <dbReference type="EMBL" id="SOC43817.1"/>
    </source>
</evidence>
<dbReference type="SUPFAM" id="SSF109854">
    <property type="entry name" value="DinB/YfiT-like putative metalloenzymes"/>
    <property type="match status" value="1"/>
</dbReference>
<dbReference type="OrthoDB" id="1434917at2"/>
<evidence type="ECO:0000313" key="3">
    <source>
        <dbReference type="Proteomes" id="UP000219252"/>
    </source>
</evidence>
<dbReference type="Proteomes" id="UP000219252">
    <property type="component" value="Unassembled WGS sequence"/>
</dbReference>
<dbReference type="AlphaFoldDB" id="A0A285UQ52"/>
<dbReference type="InterPro" id="IPR034660">
    <property type="entry name" value="DinB/YfiT-like"/>
</dbReference>
<protein>
    <submittedName>
        <fullName evidence="2">DinB family protein</fullName>
    </submittedName>
</protein>
<dbReference type="Pfam" id="PF12867">
    <property type="entry name" value="DinB_2"/>
    <property type="match status" value="1"/>
</dbReference>
<organism evidence="2 3">
    <name type="scientific">Ureibacillus acetophenoni</name>
    <dbReference type="NCBI Taxonomy" id="614649"/>
    <lineage>
        <taxon>Bacteria</taxon>
        <taxon>Bacillati</taxon>
        <taxon>Bacillota</taxon>
        <taxon>Bacilli</taxon>
        <taxon>Bacillales</taxon>
        <taxon>Caryophanaceae</taxon>
        <taxon>Ureibacillus</taxon>
    </lineage>
</organism>
<feature type="domain" description="DinB-like" evidence="1">
    <location>
        <begin position="12"/>
        <end position="150"/>
    </location>
</feature>
<name>A0A285UQ52_9BACL</name>
<evidence type="ECO:0000259" key="1">
    <source>
        <dbReference type="Pfam" id="PF12867"/>
    </source>
</evidence>
<sequence>MHFNMDEAIEVLERTQQTLEHFLAGLSEGWLQCNEGDGTWNSIEVVDHLIEGEKTNWIPRLEHILQEGCNKPFPPFDRFSHLNDKSSQSIDQKLQEFKAIRMQNINKLKSLIDPDIHLELEGSHPAFGTVKVRELLSTWVVHDLTHIAQIVRVMAERYRTDVGPWKEYLGILKRAGE</sequence>
<dbReference type="EMBL" id="OBQC01000017">
    <property type="protein sequence ID" value="SOC43817.1"/>
    <property type="molecule type" value="Genomic_DNA"/>
</dbReference>
<keyword evidence="3" id="KW-1185">Reference proteome</keyword>
<accession>A0A285UQ52</accession>
<dbReference type="Gene3D" id="1.20.120.450">
    <property type="entry name" value="dinb family like domain"/>
    <property type="match status" value="1"/>
</dbReference>
<proteinExistence type="predicted"/>
<gene>
    <name evidence="2" type="ORF">SAMN05877842_11757</name>
</gene>